<feature type="region of interest" description="Disordered" evidence="1">
    <location>
        <begin position="308"/>
        <end position="330"/>
    </location>
</feature>
<dbReference type="EMBL" id="BOOF01000011">
    <property type="protein sequence ID" value="GIH61657.1"/>
    <property type="molecule type" value="Genomic_DNA"/>
</dbReference>
<evidence type="ECO:0008006" key="4">
    <source>
        <dbReference type="Google" id="ProtNLM"/>
    </source>
</evidence>
<dbReference type="Proteomes" id="UP000660454">
    <property type="component" value="Unassembled WGS sequence"/>
</dbReference>
<evidence type="ECO:0000313" key="2">
    <source>
        <dbReference type="EMBL" id="GIH61657.1"/>
    </source>
</evidence>
<comment type="caution">
    <text evidence="2">The sequence shown here is derived from an EMBL/GenBank/DDBJ whole genome shotgun (WGS) entry which is preliminary data.</text>
</comment>
<organism evidence="2 3">
    <name type="scientific">Microbispora siamensis</name>
    <dbReference type="NCBI Taxonomy" id="564413"/>
    <lineage>
        <taxon>Bacteria</taxon>
        <taxon>Bacillati</taxon>
        <taxon>Actinomycetota</taxon>
        <taxon>Actinomycetes</taxon>
        <taxon>Streptosporangiales</taxon>
        <taxon>Streptosporangiaceae</taxon>
        <taxon>Microbispora</taxon>
    </lineage>
</organism>
<proteinExistence type="predicted"/>
<keyword evidence="3" id="KW-1185">Reference proteome</keyword>
<accession>A0ABQ4GJP7</accession>
<dbReference type="Gene3D" id="3.30.70.100">
    <property type="match status" value="1"/>
</dbReference>
<reference evidence="2 3" key="1">
    <citation type="submission" date="2021-01" db="EMBL/GenBank/DDBJ databases">
        <title>Whole genome shotgun sequence of Microbispora siamensis NBRC 104113.</title>
        <authorList>
            <person name="Komaki H."/>
            <person name="Tamura T."/>
        </authorList>
    </citation>
    <scope>NUCLEOTIDE SEQUENCE [LARGE SCALE GENOMIC DNA]</scope>
    <source>
        <strain evidence="2 3">NBRC 104113</strain>
    </source>
</reference>
<gene>
    <name evidence="2" type="ORF">Msi02_24740</name>
</gene>
<sequence>MASATGRTAGAALNTAQAAVVAGAGMAIAGAAAAAKITASAAGTMGEAAGAGGRGVRLAVTKTESVARQGLDTARALPRKAAWVGQVLTDLHERRHHRRAWAEHGHAYIEVRGLEGEDGRARELATGVPKALSRLRGVRWAEVNAVTGQVLVAFDERRLGLERLLETVRAVEKTYGTQEEDFPWSRATHPGDSAAIAAAAAELAADCVALTSAVAGKVFRLPALPHEARLAVALIEVEHGLRRWLKRRIGPIETDLMLSLVSAAAHGLSQGIASPAVDAVYRALLLAEVWERRKVWQRREAELCFRPESLPHEPRPRPPRPRHRPPGPVEKWSDRLGPIAPALAAIVFALTRSPGRAADAILAAAPKAAQYGRGGFASAAGWELARRGILPLNAAVFRRLDRISVIVIDSRVLCGERPRVLTADAEPGVEVAHVRQAATDVLAGLSRNDVGGAGAGPWRHGGIRLERGSGPDRGRLVVHEHDRRLGRVTVRAELAPLAAAVLDAAGSAGSTVVLTDEPSVAGLLPHADRILDAEDGLAGHVRRFQEAGEDVLVISAADEEALAAADAGVAITDACGGACWSADVVCGGDLAGVWRVLRTTAAARGVSERAVRLAQAGFALAALLMLVGGRHRPASFVLAPVHIAAAIAMTDGAIAGLRATRAAPPPPSIHLP</sequence>
<evidence type="ECO:0000256" key="1">
    <source>
        <dbReference type="SAM" id="MobiDB-lite"/>
    </source>
</evidence>
<evidence type="ECO:0000313" key="3">
    <source>
        <dbReference type="Proteomes" id="UP000660454"/>
    </source>
</evidence>
<dbReference type="InterPro" id="IPR036163">
    <property type="entry name" value="HMA_dom_sf"/>
</dbReference>
<name>A0ABQ4GJP7_9ACTN</name>
<dbReference type="SUPFAM" id="SSF55008">
    <property type="entry name" value="HMA, heavy metal-associated domain"/>
    <property type="match status" value="1"/>
</dbReference>
<protein>
    <recommendedName>
        <fullName evidence="4">Cation-translocating P-type ATPase</fullName>
    </recommendedName>
</protein>